<evidence type="ECO:0000313" key="16">
    <source>
        <dbReference type="EMBL" id="VDP65347.1"/>
    </source>
</evidence>
<dbReference type="Proteomes" id="UP000272942">
    <property type="component" value="Unassembled WGS sequence"/>
</dbReference>
<dbReference type="Gene3D" id="1.10.30.10">
    <property type="entry name" value="High mobility group box domain"/>
    <property type="match status" value="1"/>
</dbReference>
<keyword evidence="6" id="KW-0726">Sexual differentiation</keyword>
<dbReference type="GO" id="GO:0007548">
    <property type="term" value="P:sex differentiation"/>
    <property type="evidence" value="ECO:0007669"/>
    <property type="project" value="UniProtKB-KW"/>
</dbReference>
<evidence type="ECO:0000256" key="14">
    <source>
        <dbReference type="SAM" id="MobiDB-lite"/>
    </source>
</evidence>
<dbReference type="GO" id="GO:0030154">
    <property type="term" value="P:cell differentiation"/>
    <property type="evidence" value="ECO:0007669"/>
    <property type="project" value="UniProtKB-KW"/>
</dbReference>
<comment type="similarity">
    <text evidence="2">Belongs to the SRY family.</text>
</comment>
<evidence type="ECO:0000256" key="11">
    <source>
        <dbReference type="ARBA" id="ARBA00032498"/>
    </source>
</evidence>
<keyword evidence="8" id="KW-0010">Activator</keyword>
<gene>
    <name evidence="16" type="ORF">ECPE_LOCUS2078</name>
</gene>
<feature type="compositionally biased region" description="Basic residues" evidence="14">
    <location>
        <begin position="138"/>
        <end position="160"/>
    </location>
</feature>
<dbReference type="Pfam" id="PF00505">
    <property type="entry name" value="HMG_box"/>
    <property type="match status" value="1"/>
</dbReference>
<protein>
    <recommendedName>
        <fullName evidence="3">Sex-determining region Y protein</fullName>
    </recommendedName>
    <alternativeName>
        <fullName evidence="11">Testis-determining factor</fullName>
    </alternativeName>
</protein>
<name>A0A183A543_9TREM</name>
<comment type="function">
    <text evidence="12">Transcriptional regulator that controls a genetic switch in male development. It is necessary and sufficient for initiating male sex determination by directing the development of supporting cell precursors (pre-Sertoli cells) as Sertoli rather than granulosa cells. Involved in different aspects of gene regulation including promoter activation or repression. Binds to the DNA consensus sequence 5'-[AT]AACAA[AT]-3'. SRY HMG box recognizes DNA by partial intercalation in the minor groove and promotes DNA bending. Also involved in pre-mRNA splicing. In male adult brain involved in the maintenance of motor functions of dopaminergic neurons.</text>
</comment>
<dbReference type="SUPFAM" id="SSF47095">
    <property type="entry name" value="HMG-box"/>
    <property type="match status" value="1"/>
</dbReference>
<dbReference type="FunFam" id="1.10.30.10:FF:000002">
    <property type="entry name" value="transcription factor Sox-2"/>
    <property type="match status" value="1"/>
</dbReference>
<dbReference type="GO" id="GO:0001228">
    <property type="term" value="F:DNA-binding transcription activator activity, RNA polymerase II-specific"/>
    <property type="evidence" value="ECO:0007669"/>
    <property type="project" value="TreeGrafter"/>
</dbReference>
<dbReference type="InterPro" id="IPR009071">
    <property type="entry name" value="HMG_box_dom"/>
</dbReference>
<sequence length="354" mass="40016">MDQLSNDYSKVVLPPVQEVLNPCTTTTPTQLYTVTITHESQTPPFRTTDRCTETNAYTGANVNTSERIKRPMNAFMVWSRSQRKRLALENPKLHNSEISKQLGSMWKALTELDKSPFVEEANRLRDCHMRRYPDYKYRPRRKQHSAKSRTKPSRQPPKLRLRRAPIIHSQPVTLPLPIQRPQQSQPPMVSTLDGALNSTGPTLRSVLPSIVLDCTLSQPMVQGLDILDNQPVPEAKTIINTQTSNDSAKHDPGMLTTWSIPSENTIRLPPNNSISVADVPVPLPVLWSSPSQLNGQHNRQDSSSDSYAETDELLKTDLSLHPLMTRRWSPISITFRSISPKLDEPNILDLQNIL</sequence>
<keyword evidence="9" id="KW-0804">Transcription</keyword>
<keyword evidence="4" id="KW-0221">Differentiation</keyword>
<keyword evidence="17" id="KW-1185">Reference proteome</keyword>
<dbReference type="OrthoDB" id="6247875at2759"/>
<evidence type="ECO:0000313" key="18">
    <source>
        <dbReference type="WBParaSite" id="ECPE_0000207801-mRNA-1"/>
    </source>
</evidence>
<dbReference type="GO" id="GO:0005516">
    <property type="term" value="F:calmodulin binding"/>
    <property type="evidence" value="ECO:0007669"/>
    <property type="project" value="UniProtKB-KW"/>
</dbReference>
<keyword evidence="10 13" id="KW-0539">Nucleus</keyword>
<evidence type="ECO:0000256" key="12">
    <source>
        <dbReference type="ARBA" id="ARBA00045821"/>
    </source>
</evidence>
<dbReference type="PANTHER" id="PTHR10270">
    <property type="entry name" value="SOX TRANSCRIPTION FACTOR"/>
    <property type="match status" value="1"/>
</dbReference>
<keyword evidence="5" id="KW-0112">Calmodulin-binding</keyword>
<evidence type="ECO:0000256" key="7">
    <source>
        <dbReference type="ARBA" id="ARBA00023125"/>
    </source>
</evidence>
<dbReference type="PROSITE" id="PS50118">
    <property type="entry name" value="HMG_BOX_2"/>
    <property type="match status" value="1"/>
</dbReference>
<feature type="region of interest" description="Disordered" evidence="14">
    <location>
        <begin position="132"/>
        <end position="160"/>
    </location>
</feature>
<evidence type="ECO:0000313" key="17">
    <source>
        <dbReference type="Proteomes" id="UP000272942"/>
    </source>
</evidence>
<evidence type="ECO:0000256" key="6">
    <source>
        <dbReference type="ARBA" id="ARBA00022928"/>
    </source>
</evidence>
<dbReference type="GO" id="GO:0000978">
    <property type="term" value="F:RNA polymerase II cis-regulatory region sequence-specific DNA binding"/>
    <property type="evidence" value="ECO:0007669"/>
    <property type="project" value="TreeGrafter"/>
</dbReference>
<evidence type="ECO:0000256" key="5">
    <source>
        <dbReference type="ARBA" id="ARBA00022860"/>
    </source>
</evidence>
<dbReference type="InterPro" id="IPR036910">
    <property type="entry name" value="HMG_box_dom_sf"/>
</dbReference>
<evidence type="ECO:0000256" key="10">
    <source>
        <dbReference type="ARBA" id="ARBA00023242"/>
    </source>
</evidence>
<evidence type="ECO:0000259" key="15">
    <source>
        <dbReference type="PROSITE" id="PS50118"/>
    </source>
</evidence>
<evidence type="ECO:0000256" key="9">
    <source>
        <dbReference type="ARBA" id="ARBA00023163"/>
    </source>
</evidence>
<feature type="domain" description="HMG box" evidence="15">
    <location>
        <begin position="68"/>
        <end position="136"/>
    </location>
</feature>
<reference evidence="18" key="1">
    <citation type="submission" date="2016-06" db="UniProtKB">
        <authorList>
            <consortium name="WormBaseParasite"/>
        </authorList>
    </citation>
    <scope>IDENTIFICATION</scope>
</reference>
<evidence type="ECO:0000256" key="2">
    <source>
        <dbReference type="ARBA" id="ARBA00005998"/>
    </source>
</evidence>
<dbReference type="PANTHER" id="PTHR10270:SF161">
    <property type="entry name" value="SEX-DETERMINING REGION Y PROTEIN"/>
    <property type="match status" value="1"/>
</dbReference>
<feature type="DNA-binding region" description="HMG box" evidence="13">
    <location>
        <begin position="68"/>
        <end position="136"/>
    </location>
</feature>
<dbReference type="CDD" id="cd22028">
    <property type="entry name" value="HMG-box_SoxA_SoxB_SoxG"/>
    <property type="match status" value="1"/>
</dbReference>
<dbReference type="AlphaFoldDB" id="A0A183A543"/>
<dbReference type="GO" id="GO:0016607">
    <property type="term" value="C:nuclear speck"/>
    <property type="evidence" value="ECO:0007669"/>
    <property type="project" value="UniProtKB-SubCell"/>
</dbReference>
<evidence type="ECO:0000256" key="3">
    <source>
        <dbReference type="ARBA" id="ARBA00019052"/>
    </source>
</evidence>
<keyword evidence="7 13" id="KW-0238">DNA-binding</keyword>
<reference evidence="16 17" key="2">
    <citation type="submission" date="2018-11" db="EMBL/GenBank/DDBJ databases">
        <authorList>
            <consortium name="Pathogen Informatics"/>
        </authorList>
    </citation>
    <scope>NUCLEOTIDE SEQUENCE [LARGE SCALE GENOMIC DNA]</scope>
    <source>
        <strain evidence="16 17">Egypt</strain>
    </source>
</reference>
<dbReference type="EMBL" id="UZAN01039404">
    <property type="protein sequence ID" value="VDP65347.1"/>
    <property type="molecule type" value="Genomic_DNA"/>
</dbReference>
<evidence type="ECO:0000256" key="13">
    <source>
        <dbReference type="PROSITE-ProRule" id="PRU00267"/>
    </source>
</evidence>
<dbReference type="SMART" id="SM00398">
    <property type="entry name" value="HMG"/>
    <property type="match status" value="1"/>
</dbReference>
<evidence type="ECO:0000256" key="1">
    <source>
        <dbReference type="ARBA" id="ARBA00004324"/>
    </source>
</evidence>
<evidence type="ECO:0000256" key="8">
    <source>
        <dbReference type="ARBA" id="ARBA00023159"/>
    </source>
</evidence>
<comment type="subcellular location">
    <subcellularLocation>
        <location evidence="1">Nucleus speckle</location>
    </subcellularLocation>
</comment>
<dbReference type="WBParaSite" id="ECPE_0000207801-mRNA-1">
    <property type="protein sequence ID" value="ECPE_0000207801-mRNA-1"/>
    <property type="gene ID" value="ECPE_0000207801"/>
</dbReference>
<dbReference type="InterPro" id="IPR050140">
    <property type="entry name" value="SRY-related_HMG-box_TF-like"/>
</dbReference>
<evidence type="ECO:0000256" key="4">
    <source>
        <dbReference type="ARBA" id="ARBA00022782"/>
    </source>
</evidence>
<accession>A0A183A543</accession>
<organism evidence="18">
    <name type="scientific">Echinostoma caproni</name>
    <dbReference type="NCBI Taxonomy" id="27848"/>
    <lineage>
        <taxon>Eukaryota</taxon>
        <taxon>Metazoa</taxon>
        <taxon>Spiralia</taxon>
        <taxon>Lophotrochozoa</taxon>
        <taxon>Platyhelminthes</taxon>
        <taxon>Trematoda</taxon>
        <taxon>Digenea</taxon>
        <taxon>Plagiorchiida</taxon>
        <taxon>Echinostomata</taxon>
        <taxon>Echinostomatoidea</taxon>
        <taxon>Echinostomatidae</taxon>
        <taxon>Echinostoma</taxon>
    </lineage>
</organism>
<proteinExistence type="inferred from homology"/>